<dbReference type="SUPFAM" id="SSF52283">
    <property type="entry name" value="Formate/glycerate dehydrogenase catalytic domain-like"/>
    <property type="match status" value="1"/>
</dbReference>
<dbReference type="CDD" id="cd05300">
    <property type="entry name" value="2-Hacid_dh_1"/>
    <property type="match status" value="1"/>
</dbReference>
<protein>
    <submittedName>
        <fullName evidence="6">Hydroxyacid dehydrogenase</fullName>
    </submittedName>
</protein>
<dbReference type="PANTHER" id="PTHR43333:SF1">
    <property type="entry name" value="D-ISOMER SPECIFIC 2-HYDROXYACID DEHYDROGENASE NAD-BINDING DOMAIN-CONTAINING PROTEIN"/>
    <property type="match status" value="1"/>
</dbReference>
<feature type="domain" description="D-isomer specific 2-hydroxyacid dehydrogenase NAD-binding" evidence="5">
    <location>
        <begin position="104"/>
        <end position="274"/>
    </location>
</feature>
<dbReference type="InterPro" id="IPR036291">
    <property type="entry name" value="NAD(P)-bd_dom_sf"/>
</dbReference>
<feature type="domain" description="D-isomer specific 2-hydroxyacid dehydrogenase catalytic" evidence="4">
    <location>
        <begin position="55"/>
        <end position="290"/>
    </location>
</feature>
<sequence length="312" mass="34080">MTVAVLSGLVRPLVEPHLPEGIETRWYTSVEEMLALAPEAEIGWFDLDKKEPMVEAVRAAGKLKWLNSIYAGLDFLPLDLLAERKVTITNGAGINAITIAEYVVMLMLSHAKGYREVVRAQDRHEWLMDSPGKMELAGSRALLLGLGAIGALIKTRLEAFDVEVVPVRRSASEGALRPDEWRARLGEFDWVILAVPATPETDAMIGASELAAMKDSAVLVNIARGAVVDQAALVEALKARSIGGALLDVTTPEPLPADDQLWSLDNAQITMHLSGRAQSKMFVRSAERFIANCRRYVADEPLAPIFDPARGY</sequence>
<evidence type="ECO:0000313" key="6">
    <source>
        <dbReference type="EMBL" id="GGD95507.1"/>
    </source>
</evidence>
<evidence type="ECO:0000256" key="3">
    <source>
        <dbReference type="RuleBase" id="RU003719"/>
    </source>
</evidence>
<keyword evidence="2" id="KW-0520">NAD</keyword>
<evidence type="ECO:0000256" key="2">
    <source>
        <dbReference type="ARBA" id="ARBA00023027"/>
    </source>
</evidence>
<gene>
    <name evidence="6" type="ORF">GCM10011515_14190</name>
</gene>
<evidence type="ECO:0000259" key="5">
    <source>
        <dbReference type="Pfam" id="PF02826"/>
    </source>
</evidence>
<organism evidence="6 7">
    <name type="scientific">Tsuneonella deserti</name>
    <dbReference type="NCBI Taxonomy" id="2035528"/>
    <lineage>
        <taxon>Bacteria</taxon>
        <taxon>Pseudomonadati</taxon>
        <taxon>Pseudomonadota</taxon>
        <taxon>Alphaproteobacteria</taxon>
        <taxon>Sphingomonadales</taxon>
        <taxon>Erythrobacteraceae</taxon>
        <taxon>Tsuneonella</taxon>
    </lineage>
</organism>
<evidence type="ECO:0000259" key="4">
    <source>
        <dbReference type="Pfam" id="PF00389"/>
    </source>
</evidence>
<accession>A0ABQ1S6F1</accession>
<evidence type="ECO:0000256" key="1">
    <source>
        <dbReference type="ARBA" id="ARBA00023002"/>
    </source>
</evidence>
<dbReference type="Proteomes" id="UP000619041">
    <property type="component" value="Unassembled WGS sequence"/>
</dbReference>
<dbReference type="PROSITE" id="PS00671">
    <property type="entry name" value="D_2_HYDROXYACID_DH_3"/>
    <property type="match status" value="1"/>
</dbReference>
<dbReference type="InterPro" id="IPR029753">
    <property type="entry name" value="D-isomer_DH_CS"/>
</dbReference>
<dbReference type="SUPFAM" id="SSF51735">
    <property type="entry name" value="NAD(P)-binding Rossmann-fold domains"/>
    <property type="match status" value="1"/>
</dbReference>
<dbReference type="Gene3D" id="3.40.50.720">
    <property type="entry name" value="NAD(P)-binding Rossmann-like Domain"/>
    <property type="match status" value="2"/>
</dbReference>
<name>A0ABQ1S6F1_9SPHN</name>
<keyword evidence="7" id="KW-1185">Reference proteome</keyword>
<dbReference type="PANTHER" id="PTHR43333">
    <property type="entry name" value="2-HACID_DH_C DOMAIN-CONTAINING PROTEIN"/>
    <property type="match status" value="1"/>
</dbReference>
<evidence type="ECO:0000313" key="7">
    <source>
        <dbReference type="Proteomes" id="UP000619041"/>
    </source>
</evidence>
<dbReference type="EMBL" id="BMKL01000001">
    <property type="protein sequence ID" value="GGD95507.1"/>
    <property type="molecule type" value="Genomic_DNA"/>
</dbReference>
<comment type="similarity">
    <text evidence="3">Belongs to the D-isomer specific 2-hydroxyacid dehydrogenase family.</text>
</comment>
<proteinExistence type="inferred from homology"/>
<dbReference type="Pfam" id="PF00389">
    <property type="entry name" value="2-Hacid_dh"/>
    <property type="match status" value="1"/>
</dbReference>
<dbReference type="InterPro" id="IPR006139">
    <property type="entry name" value="D-isomer_2_OHA_DH_cat_dom"/>
</dbReference>
<dbReference type="Pfam" id="PF02826">
    <property type="entry name" value="2-Hacid_dh_C"/>
    <property type="match status" value="1"/>
</dbReference>
<comment type="caution">
    <text evidence="6">The sequence shown here is derived from an EMBL/GenBank/DDBJ whole genome shotgun (WGS) entry which is preliminary data.</text>
</comment>
<reference evidence="7" key="1">
    <citation type="journal article" date="2019" name="Int. J. Syst. Evol. Microbiol.">
        <title>The Global Catalogue of Microorganisms (GCM) 10K type strain sequencing project: providing services to taxonomists for standard genome sequencing and annotation.</title>
        <authorList>
            <consortium name="The Broad Institute Genomics Platform"/>
            <consortium name="The Broad Institute Genome Sequencing Center for Infectious Disease"/>
            <person name="Wu L."/>
            <person name="Ma J."/>
        </authorList>
    </citation>
    <scope>NUCLEOTIDE SEQUENCE [LARGE SCALE GENOMIC DNA]</scope>
    <source>
        <strain evidence="7">CGMCC 1.15959</strain>
    </source>
</reference>
<keyword evidence="1 3" id="KW-0560">Oxidoreductase</keyword>
<dbReference type="InterPro" id="IPR006140">
    <property type="entry name" value="D-isomer_DH_NAD-bd"/>
</dbReference>
<dbReference type="RefSeq" id="WP_188644500.1">
    <property type="nucleotide sequence ID" value="NZ_BMKL01000001.1"/>
</dbReference>